<dbReference type="OrthoDB" id="3725739at2"/>
<evidence type="ECO:0000313" key="1">
    <source>
        <dbReference type="EMBL" id="RJG04152.1"/>
    </source>
</evidence>
<organism evidence="1 2">
    <name type="scientific">Noviherbaspirillum sedimenti</name>
    <dbReference type="NCBI Taxonomy" id="2320865"/>
    <lineage>
        <taxon>Bacteria</taxon>
        <taxon>Pseudomonadati</taxon>
        <taxon>Pseudomonadota</taxon>
        <taxon>Betaproteobacteria</taxon>
        <taxon>Burkholderiales</taxon>
        <taxon>Oxalobacteraceae</taxon>
        <taxon>Noviherbaspirillum</taxon>
    </lineage>
</organism>
<dbReference type="Pfam" id="PF05610">
    <property type="entry name" value="DUF779"/>
    <property type="match status" value="1"/>
</dbReference>
<dbReference type="InterPro" id="IPR008497">
    <property type="entry name" value="DUF779"/>
</dbReference>
<sequence length="130" mass="14355">MSSTHIPRVIATQAALDFISMLRQMHGPLMFFQSGGCCDGSAPQCYSVGEFNVSTTDVYLGDLDGARFYIGSDQFEYWKHTQLIIDVVDGNGGMFALDNGTGKRFLTRSRLFSDEENRLLAEAAKLIMIG</sequence>
<protein>
    <submittedName>
        <fullName evidence="1">DUF779 domain-containing protein</fullName>
    </submittedName>
</protein>
<comment type="caution">
    <text evidence="1">The sequence shown here is derived from an EMBL/GenBank/DDBJ whole genome shotgun (WGS) entry which is preliminary data.</text>
</comment>
<gene>
    <name evidence="1" type="ORF">D3878_00875</name>
</gene>
<evidence type="ECO:0000313" key="2">
    <source>
        <dbReference type="Proteomes" id="UP000266327"/>
    </source>
</evidence>
<keyword evidence="2" id="KW-1185">Reference proteome</keyword>
<name>A0A3A3GBV4_9BURK</name>
<proteinExistence type="predicted"/>
<dbReference type="RefSeq" id="WP_119787630.1">
    <property type="nucleotide sequence ID" value="NZ_QYUQ01000002.1"/>
</dbReference>
<accession>A0A3A3GBV4</accession>
<dbReference type="PIRSF" id="PIRSF009151">
    <property type="entry name" value="DUF779"/>
    <property type="match status" value="1"/>
</dbReference>
<dbReference type="Proteomes" id="UP000266327">
    <property type="component" value="Unassembled WGS sequence"/>
</dbReference>
<dbReference type="EMBL" id="QYUQ01000002">
    <property type="protein sequence ID" value="RJG04152.1"/>
    <property type="molecule type" value="Genomic_DNA"/>
</dbReference>
<dbReference type="AlphaFoldDB" id="A0A3A3GBV4"/>
<reference evidence="2" key="1">
    <citation type="submission" date="2018-09" db="EMBL/GenBank/DDBJ databases">
        <authorList>
            <person name="Zhu H."/>
        </authorList>
    </citation>
    <scope>NUCLEOTIDE SEQUENCE [LARGE SCALE GENOMIC DNA]</scope>
    <source>
        <strain evidence="2">K1S02-23</strain>
    </source>
</reference>